<dbReference type="Proteomes" id="UP001351900">
    <property type="component" value="Unassembled WGS sequence"/>
</dbReference>
<comment type="caution">
    <text evidence="1">The sequence shown here is derived from an EMBL/GenBank/DDBJ whole genome shotgun (WGS) entry which is preliminary data.</text>
</comment>
<keyword evidence="2" id="KW-1185">Reference proteome</keyword>
<name>A0ABU7V7E6_9MICO</name>
<organism evidence="1 2">
    <name type="scientific">Microbacterium schleiferi</name>
    <dbReference type="NCBI Taxonomy" id="69362"/>
    <lineage>
        <taxon>Bacteria</taxon>
        <taxon>Bacillati</taxon>
        <taxon>Actinomycetota</taxon>
        <taxon>Actinomycetes</taxon>
        <taxon>Micrococcales</taxon>
        <taxon>Microbacteriaceae</taxon>
        <taxon>Microbacterium</taxon>
    </lineage>
</organism>
<gene>
    <name evidence="1" type="ORF">V2V91_10600</name>
</gene>
<evidence type="ECO:0000313" key="2">
    <source>
        <dbReference type="Proteomes" id="UP001351900"/>
    </source>
</evidence>
<sequence length="200" mass="20964">MSTVLSPDDAKMITGADIEAERLRQRLGDPETVAALNHLLDNAELVAGLLDVVGGFFAHSDNIVENVATSYHEAVAMVTESPVGKRAVAAGPALLKVADQAIPVLEHVADADLVEKIGSSGLLDPALLDLLTRVAGGVSRATEQAQAEAEQKPPSIIAISGMTRDPDVRRGLAFALRIVKELGRSLREEGEATATEGEQA</sequence>
<reference evidence="1 2" key="1">
    <citation type="submission" date="2024-01" db="EMBL/GenBank/DDBJ databases">
        <title>the genome sequence of strain Microbacterium schleiferi NBRC 15075.</title>
        <authorList>
            <person name="Ding Y."/>
            <person name="Zhang G."/>
        </authorList>
    </citation>
    <scope>NUCLEOTIDE SEQUENCE [LARGE SCALE GENOMIC DNA]</scope>
    <source>
        <strain evidence="1 2">NBRC 15075</strain>
    </source>
</reference>
<dbReference type="InterPro" id="IPR012440">
    <property type="entry name" value="DUF1641"/>
</dbReference>
<dbReference type="EMBL" id="JAZHOV010000005">
    <property type="protein sequence ID" value="MEF2255577.1"/>
    <property type="molecule type" value="Genomic_DNA"/>
</dbReference>
<proteinExistence type="predicted"/>
<dbReference type="RefSeq" id="WP_292710009.1">
    <property type="nucleotide sequence ID" value="NZ_BAAAUO010000011.1"/>
</dbReference>
<protein>
    <submittedName>
        <fullName evidence="1">DUF1641 domain-containing protein</fullName>
    </submittedName>
</protein>
<evidence type="ECO:0000313" key="1">
    <source>
        <dbReference type="EMBL" id="MEF2255577.1"/>
    </source>
</evidence>
<accession>A0ABU7V7E6</accession>
<dbReference type="Pfam" id="PF07849">
    <property type="entry name" value="DUF1641"/>
    <property type="match status" value="1"/>
</dbReference>